<gene>
    <name evidence="2" type="ORF">MELIAE_LOCUS1334</name>
</gene>
<evidence type="ECO:0000256" key="1">
    <source>
        <dbReference type="SAM" id="MobiDB-lite"/>
    </source>
</evidence>
<reference evidence="2" key="1">
    <citation type="submission" date="2021-12" db="EMBL/GenBank/DDBJ databases">
        <authorList>
            <person name="King R."/>
        </authorList>
    </citation>
    <scope>NUCLEOTIDE SEQUENCE</scope>
</reference>
<dbReference type="OrthoDB" id="70030at2759"/>
<proteinExistence type="predicted"/>
<feature type="region of interest" description="Disordered" evidence="1">
    <location>
        <begin position="1"/>
        <end position="24"/>
    </location>
</feature>
<accession>A0A9P0F9Y5</accession>
<evidence type="ECO:0000313" key="3">
    <source>
        <dbReference type="Proteomes" id="UP001154078"/>
    </source>
</evidence>
<dbReference type="InterPro" id="IPR052632">
    <property type="entry name" value="MICOS_subunit_Mic19"/>
</dbReference>
<evidence type="ECO:0000313" key="2">
    <source>
        <dbReference type="EMBL" id="CAH0547319.1"/>
    </source>
</evidence>
<dbReference type="PANTHER" id="PTHR21588:SF18">
    <property type="entry name" value="MICOS COMPLEX SUBUNIT MIC19"/>
    <property type="match status" value="1"/>
</dbReference>
<evidence type="ECO:0008006" key="4">
    <source>
        <dbReference type="Google" id="ProtNLM"/>
    </source>
</evidence>
<feature type="region of interest" description="Disordered" evidence="1">
    <location>
        <begin position="31"/>
        <end position="50"/>
    </location>
</feature>
<keyword evidence="3" id="KW-1185">Reference proteome</keyword>
<dbReference type="Proteomes" id="UP001154078">
    <property type="component" value="Chromosome 1"/>
</dbReference>
<protein>
    <recommendedName>
        <fullName evidence="4">MICOS complex subunit MIC19</fullName>
    </recommendedName>
</protein>
<dbReference type="PANTHER" id="PTHR21588">
    <property type="entry name" value="COILED-COIL-HELIX-COILED-COIL-HELIX DOMAIN CONTAINING 6"/>
    <property type="match status" value="1"/>
</dbReference>
<dbReference type="GO" id="GO:0007007">
    <property type="term" value="P:inner mitochondrial membrane organization"/>
    <property type="evidence" value="ECO:0007669"/>
    <property type="project" value="TreeGrafter"/>
</dbReference>
<name>A0A9P0F9Y5_BRAAE</name>
<dbReference type="GO" id="GO:0061617">
    <property type="term" value="C:MICOS complex"/>
    <property type="evidence" value="ECO:0007669"/>
    <property type="project" value="TreeGrafter"/>
</dbReference>
<dbReference type="EMBL" id="OV121132">
    <property type="protein sequence ID" value="CAH0547319.1"/>
    <property type="molecule type" value="Genomic_DNA"/>
</dbReference>
<organism evidence="2 3">
    <name type="scientific">Brassicogethes aeneus</name>
    <name type="common">Rape pollen beetle</name>
    <name type="synonym">Meligethes aeneus</name>
    <dbReference type="NCBI Taxonomy" id="1431903"/>
    <lineage>
        <taxon>Eukaryota</taxon>
        <taxon>Metazoa</taxon>
        <taxon>Ecdysozoa</taxon>
        <taxon>Arthropoda</taxon>
        <taxon>Hexapoda</taxon>
        <taxon>Insecta</taxon>
        <taxon>Pterygota</taxon>
        <taxon>Neoptera</taxon>
        <taxon>Endopterygota</taxon>
        <taxon>Coleoptera</taxon>
        <taxon>Polyphaga</taxon>
        <taxon>Cucujiformia</taxon>
        <taxon>Nitidulidae</taxon>
        <taxon>Meligethinae</taxon>
        <taxon>Brassicogethes</taxon>
    </lineage>
</organism>
<dbReference type="AlphaFoldDB" id="A0A9P0F9Y5"/>
<sequence length="176" mass="19805">MGGNPSKTRKLSVENDDPTNVIRVSEDVVGRIKGGQSAREQPAPAQNTWGNVPQAAPAPLYLHEPSITTIQLRQENVESLKKNDQYWAERIKKMEANHQKINKVLDDEYGKALKELDGNQTARKIISELPCLDAKNAVLKCYKENDKEPMNCSQVVKDFQECVDKKRICMVAKQKG</sequence>